<reference evidence="2 3" key="1">
    <citation type="submission" date="2019-11" db="EMBL/GenBank/DDBJ databases">
        <title>Paenibacillus monticola sp. nov., a novel PGPR strain isolated from mountain sample in China.</title>
        <authorList>
            <person name="Zhao Q."/>
            <person name="Li H.-P."/>
            <person name="Zhang J.-L."/>
        </authorList>
    </citation>
    <scope>NUCLEOTIDE SEQUENCE [LARGE SCALE GENOMIC DNA]</scope>
    <source>
        <strain evidence="2 3">LC-T2</strain>
    </source>
</reference>
<dbReference type="NCBIfam" id="NF042414">
    <property type="entry name" value="CLC_0170_fam"/>
    <property type="match status" value="1"/>
</dbReference>
<evidence type="ECO:0000313" key="3">
    <source>
        <dbReference type="Proteomes" id="UP000463051"/>
    </source>
</evidence>
<comment type="caution">
    <text evidence="2">The sequence shown here is derived from an EMBL/GenBank/DDBJ whole genome shotgun (WGS) entry which is preliminary data.</text>
</comment>
<accession>A0A7X2H384</accession>
<keyword evidence="3" id="KW-1185">Reference proteome</keyword>
<name>A0A7X2H384_9BACL</name>
<dbReference type="InterPro" id="IPR049971">
    <property type="entry name" value="CLC_0170-like"/>
</dbReference>
<keyword evidence="1" id="KW-1133">Transmembrane helix</keyword>
<evidence type="ECO:0000256" key="1">
    <source>
        <dbReference type="SAM" id="Phobius"/>
    </source>
</evidence>
<gene>
    <name evidence="2" type="ORF">GJB61_02675</name>
</gene>
<evidence type="ECO:0000313" key="2">
    <source>
        <dbReference type="EMBL" id="MRN51903.1"/>
    </source>
</evidence>
<dbReference type="EMBL" id="WJXB01000001">
    <property type="protein sequence ID" value="MRN51903.1"/>
    <property type="molecule type" value="Genomic_DNA"/>
</dbReference>
<feature type="transmembrane region" description="Helical" evidence="1">
    <location>
        <begin position="38"/>
        <end position="59"/>
    </location>
</feature>
<dbReference type="RefSeq" id="WP_154116839.1">
    <property type="nucleotide sequence ID" value="NZ_WJXB01000001.1"/>
</dbReference>
<keyword evidence="1" id="KW-0812">Transmembrane</keyword>
<dbReference type="AlphaFoldDB" id="A0A7X2H384"/>
<keyword evidence="1" id="KW-0472">Membrane</keyword>
<proteinExistence type="predicted"/>
<dbReference type="Proteomes" id="UP000463051">
    <property type="component" value="Unassembled WGS sequence"/>
</dbReference>
<sequence length="62" mass="7302">MFRELIFVAFSLFFSGVLLLTVDMKIYAVNHMRKEKKLAHILGWVQICLMIITILTLMFTDH</sequence>
<organism evidence="2 3">
    <name type="scientific">Paenibacillus monticola</name>
    <dbReference type="NCBI Taxonomy" id="2666075"/>
    <lineage>
        <taxon>Bacteria</taxon>
        <taxon>Bacillati</taxon>
        <taxon>Bacillota</taxon>
        <taxon>Bacilli</taxon>
        <taxon>Bacillales</taxon>
        <taxon>Paenibacillaceae</taxon>
        <taxon>Paenibacillus</taxon>
    </lineage>
</organism>
<protein>
    <submittedName>
        <fullName evidence="2">Uncharacterized protein</fullName>
    </submittedName>
</protein>
<feature type="transmembrane region" description="Helical" evidence="1">
    <location>
        <begin position="6"/>
        <end position="26"/>
    </location>
</feature>